<dbReference type="Proteomes" id="UP000799440">
    <property type="component" value="Unassembled WGS sequence"/>
</dbReference>
<feature type="compositionally biased region" description="Polar residues" evidence="1">
    <location>
        <begin position="459"/>
        <end position="470"/>
    </location>
</feature>
<gene>
    <name evidence="2" type="ORF">M011DRAFT_474415</name>
</gene>
<name>A0A6A6VMZ4_9PLEO</name>
<feature type="region of interest" description="Disordered" evidence="1">
    <location>
        <begin position="155"/>
        <end position="203"/>
    </location>
</feature>
<feature type="compositionally biased region" description="Low complexity" evidence="1">
    <location>
        <begin position="166"/>
        <end position="178"/>
    </location>
</feature>
<feature type="region of interest" description="Disordered" evidence="1">
    <location>
        <begin position="215"/>
        <end position="238"/>
    </location>
</feature>
<dbReference type="AlphaFoldDB" id="A0A6A6VMZ4"/>
<protein>
    <recommendedName>
        <fullName evidence="4">NTF2-like protein</fullName>
    </recommendedName>
</protein>
<feature type="region of interest" description="Disordered" evidence="1">
    <location>
        <begin position="448"/>
        <end position="471"/>
    </location>
</feature>
<feature type="compositionally biased region" description="Basic and acidic residues" evidence="1">
    <location>
        <begin position="495"/>
        <end position="506"/>
    </location>
</feature>
<reference evidence="2" key="1">
    <citation type="journal article" date="2020" name="Stud. Mycol.">
        <title>101 Dothideomycetes genomes: a test case for predicting lifestyles and emergence of pathogens.</title>
        <authorList>
            <person name="Haridas S."/>
            <person name="Albert R."/>
            <person name="Binder M."/>
            <person name="Bloem J."/>
            <person name="Labutti K."/>
            <person name="Salamov A."/>
            <person name="Andreopoulos B."/>
            <person name="Baker S."/>
            <person name="Barry K."/>
            <person name="Bills G."/>
            <person name="Bluhm B."/>
            <person name="Cannon C."/>
            <person name="Castanera R."/>
            <person name="Culley D."/>
            <person name="Daum C."/>
            <person name="Ezra D."/>
            <person name="Gonzalez J."/>
            <person name="Henrissat B."/>
            <person name="Kuo A."/>
            <person name="Liang C."/>
            <person name="Lipzen A."/>
            <person name="Lutzoni F."/>
            <person name="Magnuson J."/>
            <person name="Mondo S."/>
            <person name="Nolan M."/>
            <person name="Ohm R."/>
            <person name="Pangilinan J."/>
            <person name="Park H.-J."/>
            <person name="Ramirez L."/>
            <person name="Alfaro M."/>
            <person name="Sun H."/>
            <person name="Tritt A."/>
            <person name="Yoshinaga Y."/>
            <person name="Zwiers L.-H."/>
            <person name="Turgeon B."/>
            <person name="Goodwin S."/>
            <person name="Spatafora J."/>
            <person name="Crous P."/>
            <person name="Grigoriev I."/>
        </authorList>
    </citation>
    <scope>NUCLEOTIDE SEQUENCE</scope>
    <source>
        <strain evidence="2">CBS 119925</strain>
    </source>
</reference>
<accession>A0A6A6VMZ4</accession>
<feature type="compositionally biased region" description="Polar residues" evidence="1">
    <location>
        <begin position="189"/>
        <end position="198"/>
    </location>
</feature>
<feature type="compositionally biased region" description="Gly residues" evidence="1">
    <location>
        <begin position="555"/>
        <end position="565"/>
    </location>
</feature>
<feature type="compositionally biased region" description="Polar residues" evidence="1">
    <location>
        <begin position="584"/>
        <end position="600"/>
    </location>
</feature>
<feature type="region of interest" description="Disordered" evidence="1">
    <location>
        <begin position="348"/>
        <end position="435"/>
    </location>
</feature>
<dbReference type="InterPro" id="IPR032710">
    <property type="entry name" value="NTF2-like_dom_sf"/>
</dbReference>
<dbReference type="SUPFAM" id="SSF54427">
    <property type="entry name" value="NTF2-like"/>
    <property type="match status" value="1"/>
</dbReference>
<feature type="region of interest" description="Disordered" evidence="1">
    <location>
        <begin position="296"/>
        <end position="323"/>
    </location>
</feature>
<proteinExistence type="predicted"/>
<evidence type="ECO:0000313" key="2">
    <source>
        <dbReference type="EMBL" id="KAF2750930.1"/>
    </source>
</evidence>
<feature type="region of interest" description="Disordered" evidence="1">
    <location>
        <begin position="487"/>
        <end position="600"/>
    </location>
</feature>
<feature type="compositionally biased region" description="Basic and acidic residues" evidence="1">
    <location>
        <begin position="306"/>
        <end position="316"/>
    </location>
</feature>
<organism evidence="2 3">
    <name type="scientific">Sporormia fimetaria CBS 119925</name>
    <dbReference type="NCBI Taxonomy" id="1340428"/>
    <lineage>
        <taxon>Eukaryota</taxon>
        <taxon>Fungi</taxon>
        <taxon>Dikarya</taxon>
        <taxon>Ascomycota</taxon>
        <taxon>Pezizomycotina</taxon>
        <taxon>Dothideomycetes</taxon>
        <taxon>Pleosporomycetidae</taxon>
        <taxon>Pleosporales</taxon>
        <taxon>Sporormiaceae</taxon>
        <taxon>Sporormia</taxon>
    </lineage>
</organism>
<feature type="compositionally biased region" description="Polar residues" evidence="1">
    <location>
        <begin position="217"/>
        <end position="233"/>
    </location>
</feature>
<feature type="region of interest" description="Disordered" evidence="1">
    <location>
        <begin position="249"/>
        <end position="268"/>
    </location>
</feature>
<evidence type="ECO:0000256" key="1">
    <source>
        <dbReference type="SAM" id="MobiDB-lite"/>
    </source>
</evidence>
<keyword evidence="3" id="KW-1185">Reference proteome</keyword>
<evidence type="ECO:0000313" key="3">
    <source>
        <dbReference type="Proteomes" id="UP000799440"/>
    </source>
</evidence>
<dbReference type="OrthoDB" id="1162399at2759"/>
<dbReference type="EMBL" id="MU006563">
    <property type="protein sequence ID" value="KAF2750930.1"/>
    <property type="molecule type" value="Genomic_DNA"/>
</dbReference>
<feature type="compositionally biased region" description="Basic and acidic residues" evidence="1">
    <location>
        <begin position="368"/>
        <end position="378"/>
    </location>
</feature>
<sequence>MSLSSKYEAFLANPSQDALAEDASLHYITTLTTLNSAAAIIKHFTVQEKLLKRKGNKLLHAVESSNAASLEIDATIEFVAGGGAYLPGLDDNFVADRTVTFPMVHLVQFDSNKKISQIRLYWDQGSLLKQIDVIGARARNWPIRDGKDQARLVAKSAASVAPADETTTSSRRSTTTSRGPDDVTITERPASSRSNASATRDPHASLNLFAPRDVEQETSSFAQPLAPRTQSAKPPSRNLVDIIAEDDQTPMATPSKERIPTKAGGGKNYKANRLFEEEEPVATPLSVKTNSKKYSHFEFGDGEDDTTPRGRKETKPTRTKHQSQWDFEDFVTPEKTKPKVQNQNVRHFGWSDDEEETSPVRRPVVHKARPDADAHFEFADEATPEASRHKHTTSKGNMHNKGLGLYQDHVLPGSDDNGDEASKGNTKRPLGDVTSVVRNENRQKDFGAHFAFTDDSPGPQKTASNGNAKMTENHKKVLKGLDAHWDMYDESPQGSKKETSVNDRPIKTSGNGMGGRLGTESSWTYGDASEDFPAPKPKSVQPSQKENVVKERGIKTGGNGMGGRLGTESSWTYGDDSEDVPTSKPKSTQASSNDKSFWDF</sequence>
<evidence type="ECO:0008006" key="4">
    <source>
        <dbReference type="Google" id="ProtNLM"/>
    </source>
</evidence>
<dbReference type="Gene3D" id="3.10.450.50">
    <property type="match status" value="1"/>
</dbReference>